<protein>
    <submittedName>
        <fullName evidence="6">LysR family transcriptional regulator</fullName>
    </submittedName>
</protein>
<dbReference type="STRING" id="38300.SPRI_0644"/>
<dbReference type="AlphaFoldDB" id="A0A0M4DM61"/>
<dbReference type="CDD" id="cd08414">
    <property type="entry name" value="PBP2_LTTR_aromatics_like"/>
    <property type="match status" value="1"/>
</dbReference>
<evidence type="ECO:0000313" key="6">
    <source>
        <dbReference type="EMBL" id="ALC18950.1"/>
    </source>
</evidence>
<evidence type="ECO:0000256" key="4">
    <source>
        <dbReference type="ARBA" id="ARBA00023163"/>
    </source>
</evidence>
<dbReference type="PATRIC" id="fig|38300.4.peg.689"/>
<dbReference type="PROSITE" id="PS50931">
    <property type="entry name" value="HTH_LYSR"/>
    <property type="match status" value="1"/>
</dbReference>
<reference evidence="6 7" key="1">
    <citation type="submission" date="2015-08" db="EMBL/GenBank/DDBJ databases">
        <title>Genome sequence of the pristinamycin over-producing bacterium Streptomyces pristinaespiralis HCCB10218.</title>
        <authorList>
            <person name="Tian J."/>
            <person name="Yang J."/>
            <person name="Li L."/>
            <person name="Ruan L."/>
            <person name="Wei W."/>
            <person name="Zheng G."/>
            <person name="Wei Z."/>
            <person name="Yang S."/>
            <person name="Ge M."/>
            <person name="Jiang W."/>
            <person name="Lu Y."/>
        </authorList>
    </citation>
    <scope>NUCLEOTIDE SEQUENCE [LARGE SCALE GENOMIC DNA]</scope>
    <source>
        <strain evidence="6 7">HCCB 10218</strain>
    </source>
</reference>
<keyword evidence="2" id="KW-0805">Transcription regulation</keyword>
<dbReference type="PANTHER" id="PTHR30346">
    <property type="entry name" value="TRANSCRIPTIONAL DUAL REGULATOR HCAR-RELATED"/>
    <property type="match status" value="1"/>
</dbReference>
<name>A0A0M4DM61_STRPR</name>
<dbReference type="EMBL" id="CP011340">
    <property type="protein sequence ID" value="ALC18950.1"/>
    <property type="molecule type" value="Genomic_DNA"/>
</dbReference>
<dbReference type="InterPro" id="IPR005119">
    <property type="entry name" value="LysR_subst-bd"/>
</dbReference>
<dbReference type="InterPro" id="IPR036390">
    <property type="entry name" value="WH_DNA-bd_sf"/>
</dbReference>
<evidence type="ECO:0000259" key="5">
    <source>
        <dbReference type="PROSITE" id="PS50931"/>
    </source>
</evidence>
<evidence type="ECO:0000256" key="3">
    <source>
        <dbReference type="ARBA" id="ARBA00023125"/>
    </source>
</evidence>
<dbReference type="Pfam" id="PF03466">
    <property type="entry name" value="LysR_substrate"/>
    <property type="match status" value="1"/>
</dbReference>
<accession>A0A0M4DM61</accession>
<gene>
    <name evidence="6" type="ORF">SPRI_0644</name>
</gene>
<feature type="domain" description="HTH lysR-type" evidence="5">
    <location>
        <begin position="10"/>
        <end position="67"/>
    </location>
</feature>
<proteinExistence type="inferred from homology"/>
<dbReference type="Pfam" id="PF00126">
    <property type="entry name" value="HTH_1"/>
    <property type="match status" value="1"/>
</dbReference>
<dbReference type="FunFam" id="1.10.10.10:FF:000001">
    <property type="entry name" value="LysR family transcriptional regulator"/>
    <property type="match status" value="1"/>
</dbReference>
<evidence type="ECO:0000256" key="1">
    <source>
        <dbReference type="ARBA" id="ARBA00009437"/>
    </source>
</evidence>
<sequence>MPESGGSAEPSVHQLRLFLALSEELHFGRAAARLFMTQSALSRQIQDLERRLGVPLFARDSRTVRLTDAGSALTVEARATVEAMGLLRVRAGQWARTLTGHVVVGTIGAEAAMPYTSAILERLGVLHPGITVEVRSLNFSEHLAQLLSGDIDVAFLRPPVPPDIELLELAVEPRVACLAAGDPLADRSGIRLADLSDRVFVDVPPEVPRVWWDFWAVDPRPDGTRVRYGPVVSDMEGLLLSVARGEGMCFLPAAARDFFPRPGVRYVDVVDLSPSVSALGWPAQRRLRPGVQAMREAAAAVMAAPGREGATSS</sequence>
<comment type="similarity">
    <text evidence="1">Belongs to the LysR transcriptional regulatory family.</text>
</comment>
<dbReference type="InterPro" id="IPR000847">
    <property type="entry name" value="LysR_HTH_N"/>
</dbReference>
<dbReference type="GO" id="GO:0032993">
    <property type="term" value="C:protein-DNA complex"/>
    <property type="evidence" value="ECO:0007669"/>
    <property type="project" value="TreeGrafter"/>
</dbReference>
<evidence type="ECO:0000256" key="2">
    <source>
        <dbReference type="ARBA" id="ARBA00023015"/>
    </source>
</evidence>
<dbReference type="GO" id="GO:0003677">
    <property type="term" value="F:DNA binding"/>
    <property type="evidence" value="ECO:0007669"/>
    <property type="project" value="UniProtKB-KW"/>
</dbReference>
<evidence type="ECO:0000313" key="7">
    <source>
        <dbReference type="Proteomes" id="UP000060513"/>
    </source>
</evidence>
<keyword evidence="3" id="KW-0238">DNA-binding</keyword>
<keyword evidence="4" id="KW-0804">Transcription</keyword>
<dbReference type="GO" id="GO:0003700">
    <property type="term" value="F:DNA-binding transcription factor activity"/>
    <property type="evidence" value="ECO:0007669"/>
    <property type="project" value="InterPro"/>
</dbReference>
<dbReference type="Gene3D" id="3.40.190.10">
    <property type="entry name" value="Periplasmic binding protein-like II"/>
    <property type="match status" value="2"/>
</dbReference>
<dbReference type="SUPFAM" id="SSF53850">
    <property type="entry name" value="Periplasmic binding protein-like II"/>
    <property type="match status" value="1"/>
</dbReference>
<dbReference type="Gene3D" id="1.10.10.10">
    <property type="entry name" value="Winged helix-like DNA-binding domain superfamily/Winged helix DNA-binding domain"/>
    <property type="match status" value="1"/>
</dbReference>
<dbReference type="PRINTS" id="PR00039">
    <property type="entry name" value="HTHLYSR"/>
</dbReference>
<dbReference type="Proteomes" id="UP000060513">
    <property type="component" value="Chromosome"/>
</dbReference>
<organism evidence="6">
    <name type="scientific">Streptomyces pristinaespiralis</name>
    <dbReference type="NCBI Taxonomy" id="38300"/>
    <lineage>
        <taxon>Bacteria</taxon>
        <taxon>Bacillati</taxon>
        <taxon>Actinomycetota</taxon>
        <taxon>Actinomycetes</taxon>
        <taxon>Kitasatosporales</taxon>
        <taxon>Streptomycetaceae</taxon>
        <taxon>Streptomyces</taxon>
    </lineage>
</organism>
<dbReference type="SUPFAM" id="SSF46785">
    <property type="entry name" value="Winged helix' DNA-binding domain"/>
    <property type="match status" value="1"/>
</dbReference>
<dbReference type="PANTHER" id="PTHR30346:SF0">
    <property type="entry name" value="HCA OPERON TRANSCRIPTIONAL ACTIVATOR HCAR"/>
    <property type="match status" value="1"/>
</dbReference>
<dbReference type="InterPro" id="IPR036388">
    <property type="entry name" value="WH-like_DNA-bd_sf"/>
</dbReference>
<dbReference type="KEGG" id="spri:SPRI_0644"/>